<dbReference type="eggNOG" id="COG0582">
    <property type="taxonomic scope" value="Bacteria"/>
</dbReference>
<dbReference type="HOGENOM" id="CLU_051798_0_0_3"/>
<sequence>MITKLTLELEQVNLRLKSAKTRVTIRESNGSLQLRATLPIKPGDKDIRSTARKQYNITLNIPANFDGLKTAEEEAYELGKLIARKTFEWNDKYLGNEAIKNNSATIGELLEQFEAEYFKTHKRTTKSEHTFFYYFSRTKRHTNPQDLATAVNLINSIENIDKDWARYNAARAISAFCTTFKIKIDLSHFSKMPENNSRNIPTDAEISAGFFKFDIYLTNRGKQVNGNVKDSWQLWRWTYGMLAVFGLRPRELFINPDIDWWLSQENVDLTWKVDKDCKTGEREALPLYKQWIEEFDLRNPKYLEMLAMAISKKDKNNHAEITALIQRISWWFRKIGLDFKPYDLRHAWAIRAHILGIPIKAAADNLGHGVQVHTQTYQRWFSLDMRKLAINQALNKRNEVDLIKEDNAKLSMENERLQLEVEKLKMEMVYKRS</sequence>
<protein>
    <submittedName>
        <fullName evidence="4">XisA</fullName>
    </submittedName>
</protein>
<dbReference type="EMBL" id="CP003642">
    <property type="protein sequence ID" value="AFZ27447.1"/>
    <property type="molecule type" value="Genomic_DNA"/>
</dbReference>
<evidence type="ECO:0000256" key="2">
    <source>
        <dbReference type="SAM" id="Coils"/>
    </source>
</evidence>
<dbReference type="SUPFAM" id="SSF56349">
    <property type="entry name" value="DNA breaking-rejoining enzymes"/>
    <property type="match status" value="1"/>
</dbReference>
<dbReference type="GO" id="GO:0006310">
    <property type="term" value="P:DNA recombination"/>
    <property type="evidence" value="ECO:0007669"/>
    <property type="project" value="UniProtKB-KW"/>
</dbReference>
<dbReference type="InterPro" id="IPR011010">
    <property type="entry name" value="DNA_brk_join_enz"/>
</dbReference>
<dbReference type="Gene3D" id="1.10.443.10">
    <property type="entry name" value="Intergrase catalytic core"/>
    <property type="match status" value="1"/>
</dbReference>
<reference evidence="5 6" key="2">
    <citation type="submission" date="2012-06" db="EMBL/GenBank/DDBJ databases">
        <title>Finished chromosome of genome of Cylindrospermum stagnale PCC 7417.</title>
        <authorList>
            <consortium name="US DOE Joint Genome Institute"/>
            <person name="Gugger M."/>
            <person name="Coursin T."/>
            <person name="Rippka R."/>
            <person name="Tandeau De Marsac N."/>
            <person name="Huntemann M."/>
            <person name="Wei C.-L."/>
            <person name="Han J."/>
            <person name="Detter J.C."/>
            <person name="Han C."/>
            <person name="Tapia R."/>
            <person name="Chen A."/>
            <person name="Kyrpides N."/>
            <person name="Mavromatis K."/>
            <person name="Markowitz V."/>
            <person name="Szeto E."/>
            <person name="Ivanova N."/>
            <person name="Pagani I."/>
            <person name="Pati A."/>
            <person name="Goodwin L."/>
            <person name="Nordberg H.P."/>
            <person name="Cantor M.N."/>
            <person name="Hua S.X."/>
            <person name="Woyke T."/>
            <person name="Kerfeld C.A."/>
        </authorList>
    </citation>
    <scope>NUCLEOTIDE SEQUENCE [LARGE SCALE GENOMIC DNA]</scope>
    <source>
        <strain evidence="5 6">PCC 7417</strain>
    </source>
</reference>
<dbReference type="EMBL" id="HQ284186">
    <property type="protein sequence ID" value="ADN95139.1"/>
    <property type="molecule type" value="Genomic_DNA"/>
</dbReference>
<reference evidence="4" key="1">
    <citation type="journal article" date="2011" name="Int. J. Syst. Evol. Microbiol.">
        <title>Evolution and variation of the nifD and hupL elements in the heterocystous cyanobacteria.</title>
        <authorList>
            <person name="Henson B.J."/>
            <person name="Hartman L."/>
            <person name="Watson L.E."/>
            <person name="Barnum S.R."/>
        </authorList>
    </citation>
    <scope>NUCLEOTIDE SEQUENCE</scope>
    <source>
        <strain evidence="4">PCC 7417</strain>
    </source>
</reference>
<dbReference type="CDD" id="cd00796">
    <property type="entry name" value="INT_Rci_Hp1_C"/>
    <property type="match status" value="1"/>
</dbReference>
<feature type="domain" description="Tyr recombinase" evidence="3">
    <location>
        <begin position="212"/>
        <end position="390"/>
    </location>
</feature>
<gene>
    <name evidence="4" type="primary">xisA</name>
    <name evidence="5" type="ORF">Cylst_5431</name>
</gene>
<name>E2JJY1_9NOST</name>
<evidence type="ECO:0000256" key="1">
    <source>
        <dbReference type="ARBA" id="ARBA00023172"/>
    </source>
</evidence>
<organism evidence="4">
    <name type="scientific">Cylindrospermum stagnale PCC 7417</name>
    <dbReference type="NCBI Taxonomy" id="56107"/>
    <lineage>
        <taxon>Bacteria</taxon>
        <taxon>Bacillati</taxon>
        <taxon>Cyanobacteriota</taxon>
        <taxon>Cyanophyceae</taxon>
        <taxon>Nostocales</taxon>
        <taxon>Nostocaceae</taxon>
        <taxon>Cylindrospermum</taxon>
    </lineage>
</organism>
<evidence type="ECO:0000259" key="3">
    <source>
        <dbReference type="PROSITE" id="PS51898"/>
    </source>
</evidence>
<proteinExistence type="predicted"/>
<dbReference type="STRING" id="56107.Cylst_5431"/>
<dbReference type="RefSeq" id="WP_015210682.1">
    <property type="nucleotide sequence ID" value="NC_019757.1"/>
</dbReference>
<evidence type="ECO:0000313" key="5">
    <source>
        <dbReference type="EMBL" id="AFZ27447.1"/>
    </source>
</evidence>
<dbReference type="InterPro" id="IPR002104">
    <property type="entry name" value="Integrase_catalytic"/>
</dbReference>
<evidence type="ECO:0000313" key="6">
    <source>
        <dbReference type="Proteomes" id="UP000010475"/>
    </source>
</evidence>
<keyword evidence="1" id="KW-0233">DNA recombination</keyword>
<dbReference type="GO" id="GO:0015074">
    <property type="term" value="P:DNA integration"/>
    <property type="evidence" value="ECO:0007669"/>
    <property type="project" value="InterPro"/>
</dbReference>
<dbReference type="KEGG" id="csg:Cylst_5431"/>
<dbReference type="AlphaFoldDB" id="E2JJY1"/>
<feature type="coiled-coil region" evidence="2">
    <location>
        <begin position="400"/>
        <end position="427"/>
    </location>
</feature>
<dbReference type="Proteomes" id="UP000010475">
    <property type="component" value="Chromosome"/>
</dbReference>
<dbReference type="OrthoDB" id="421803at2"/>
<keyword evidence="2" id="KW-0175">Coiled coil</keyword>
<dbReference type="InterPro" id="IPR013762">
    <property type="entry name" value="Integrase-like_cat_sf"/>
</dbReference>
<keyword evidence="6" id="KW-1185">Reference proteome</keyword>
<evidence type="ECO:0000313" key="4">
    <source>
        <dbReference type="EMBL" id="ADN95139.1"/>
    </source>
</evidence>
<dbReference type="PROSITE" id="PS51898">
    <property type="entry name" value="TYR_RECOMBINASE"/>
    <property type="match status" value="1"/>
</dbReference>
<dbReference type="GO" id="GO:0003677">
    <property type="term" value="F:DNA binding"/>
    <property type="evidence" value="ECO:0007669"/>
    <property type="project" value="InterPro"/>
</dbReference>
<accession>E2JJY1</accession>
<dbReference type="PATRIC" id="fig|56107.3.peg.5969"/>